<evidence type="ECO:0000313" key="2">
    <source>
        <dbReference type="EMBL" id="BAX79376.1"/>
    </source>
</evidence>
<accession>A0A1Y1CG68</accession>
<dbReference type="EMBL" id="AP018042">
    <property type="protein sequence ID" value="BAX79376.1"/>
    <property type="molecule type" value="Genomic_DNA"/>
</dbReference>
<dbReference type="PANTHER" id="PTHR30005:SF0">
    <property type="entry name" value="RETROGRADE REGULATION PROTEIN 2"/>
    <property type="match status" value="1"/>
</dbReference>
<evidence type="ECO:0000313" key="3">
    <source>
        <dbReference type="Proteomes" id="UP000218267"/>
    </source>
</evidence>
<feature type="domain" description="Ppx/GppA phosphatase N-terminal" evidence="1">
    <location>
        <begin position="42"/>
        <end position="177"/>
    </location>
</feature>
<keyword evidence="3" id="KW-1185">Reference proteome</keyword>
<dbReference type="RefSeq" id="WP_197705708.1">
    <property type="nucleotide sequence ID" value="NZ_AP018042.1"/>
</dbReference>
<evidence type="ECO:0000259" key="1">
    <source>
        <dbReference type="Pfam" id="PF02541"/>
    </source>
</evidence>
<dbReference type="Gene3D" id="3.30.420.150">
    <property type="entry name" value="Exopolyphosphatase. Domain 2"/>
    <property type="match status" value="1"/>
</dbReference>
<dbReference type="KEGG" id="mbas:ALGA_0990"/>
<reference evidence="2 3" key="1">
    <citation type="journal article" date="2018" name="Mar. Genomics">
        <title>Complete genome sequence of Marinifilaceae bacterium strain SPP2, isolated from the Antarctic marine sediment.</title>
        <authorList>
            <person name="Watanabe M."/>
            <person name="Kojima H."/>
            <person name="Fukui M."/>
        </authorList>
    </citation>
    <scope>NUCLEOTIDE SEQUENCE [LARGE SCALE GENOMIC DNA]</scope>
    <source>
        <strain evidence="2 3">SPP2</strain>
    </source>
</reference>
<dbReference type="InterPro" id="IPR043129">
    <property type="entry name" value="ATPase_NBD"/>
</dbReference>
<dbReference type="Pfam" id="PF02541">
    <property type="entry name" value="Ppx-GppA"/>
    <property type="match status" value="1"/>
</dbReference>
<dbReference type="AlphaFoldDB" id="A0A1Y1CG68"/>
<protein>
    <submittedName>
        <fullName evidence="2">Exopolyphosphatase</fullName>
    </submittedName>
</protein>
<dbReference type="InterPro" id="IPR050273">
    <property type="entry name" value="GppA/Ppx_hydrolase"/>
</dbReference>
<proteinExistence type="predicted"/>
<name>A0A1Y1CG68_9BACT</name>
<dbReference type="GO" id="GO:0016462">
    <property type="term" value="F:pyrophosphatase activity"/>
    <property type="evidence" value="ECO:0007669"/>
    <property type="project" value="TreeGrafter"/>
</dbReference>
<dbReference type="Proteomes" id="UP000218267">
    <property type="component" value="Chromosome"/>
</dbReference>
<dbReference type="SUPFAM" id="SSF53067">
    <property type="entry name" value="Actin-like ATPase domain"/>
    <property type="match status" value="2"/>
</dbReference>
<dbReference type="InterPro" id="IPR003695">
    <property type="entry name" value="Ppx_GppA_N"/>
</dbReference>
<reference evidence="3" key="2">
    <citation type="journal article" date="2020" name="Antonie Van Leeuwenhoek">
        <title>Labilibaculum antarcticum sp. nov., a novel facultative anaerobic, psychrotorelant bacterium isolated from marine sediment of Antarctica.</title>
        <authorList>
            <person name="Watanabe M."/>
            <person name="Kojima H."/>
            <person name="Fukui M."/>
        </authorList>
    </citation>
    <scope>NUCLEOTIDE SEQUENCE [LARGE SCALE GENOMIC DNA]</scope>
    <source>
        <strain evidence="3">SPP2</strain>
    </source>
</reference>
<gene>
    <name evidence="2" type="ORF">ALGA_0990</name>
</gene>
<dbReference type="PANTHER" id="PTHR30005">
    <property type="entry name" value="EXOPOLYPHOSPHATASE"/>
    <property type="match status" value="1"/>
</dbReference>
<sequence length="301" mass="33932">MKIMKFAAIDIGSNAIRLLFMNVLEDGSNTYFKKSSLIRVPIRLGTDTFIDKFISHEKAEKLIKSMKAFSNLMQVHEIVNYRACATSAMREATNGAEIIQRIEKESGIKIDVIDGKEEASIIFDNKIADTLDPSKDYLYVDVGGGSTELTLFSKGICRFSASFNVGTIKILRDCVPMGEFIRIKECLLDICPNCENIEIIGSGGNINRLVKLAAPKKEKFIAYQEFKSIYYELKKYSYKELMINYDMNPDRADVIIPAATIFLSIMEWAKAEKIHVPKIGVTDGIIHQLYKEYSSSSLLID</sequence>
<organism evidence="2 3">
    <name type="scientific">Labilibaculum antarcticum</name>
    <dbReference type="NCBI Taxonomy" id="1717717"/>
    <lineage>
        <taxon>Bacteria</taxon>
        <taxon>Pseudomonadati</taxon>
        <taxon>Bacteroidota</taxon>
        <taxon>Bacteroidia</taxon>
        <taxon>Marinilabiliales</taxon>
        <taxon>Marinifilaceae</taxon>
        <taxon>Labilibaculum</taxon>
    </lineage>
</organism>
<dbReference type="CDD" id="cd24006">
    <property type="entry name" value="ASKHA_NBD_PPX_GppA"/>
    <property type="match status" value="1"/>
</dbReference>
<dbReference type="Gene3D" id="3.30.420.40">
    <property type="match status" value="1"/>
</dbReference>